<evidence type="ECO:0000313" key="3">
    <source>
        <dbReference type="EMBL" id="GEC11689.1"/>
    </source>
</evidence>
<feature type="transmembrane region" description="Helical" evidence="2">
    <location>
        <begin position="20"/>
        <end position="44"/>
    </location>
</feature>
<keyword evidence="2" id="KW-0812">Transmembrane</keyword>
<name>A0ABQ0RIN4_GLUNI</name>
<feature type="transmembrane region" description="Helical" evidence="2">
    <location>
        <begin position="143"/>
        <end position="160"/>
    </location>
</feature>
<sequence length="374" mass="38741">MEFNRTEVRIGSSLTLFQRIVLNACAVAGTLCLVMAVLALAFGIKPLVFASGSMGPGIPTGSLGIAVPMAAQDAAIGDVVSVVNGQGHRITHRVIEQAPGGLVLKGDANSVPDVEAYPVDQVDRLIFSAPLLGYAVTWLSQPWVYFLGGLLCAYVLFIAFRRDGRRHGKAGPPRADGPETASAPPRQAPGETPTAKRASNSSRVIAVLAVAALLGTIALQGPKAEVTQAAFTGSATASSAVRANTVPPATGTLACTESGLVLTTATVSWPAQTLPPGARLVLRLQTGTSTFSYTNVASGATSAAYRPGLNLLGLVTSRGSMTMELKLLVVYTTDNNAVTETGSNIGWSAPAATSPTRTIVYHPWLLLARDFTCA</sequence>
<accession>A0ABQ0RIN4</accession>
<evidence type="ECO:0000256" key="2">
    <source>
        <dbReference type="SAM" id="Phobius"/>
    </source>
</evidence>
<keyword evidence="2" id="KW-1133">Transmembrane helix</keyword>
<organism evidence="3 4">
    <name type="scientific">Glutamicibacter nicotianae</name>
    <name type="common">Arthrobacter nicotianae</name>
    <dbReference type="NCBI Taxonomy" id="37929"/>
    <lineage>
        <taxon>Bacteria</taxon>
        <taxon>Bacillati</taxon>
        <taxon>Actinomycetota</taxon>
        <taxon>Actinomycetes</taxon>
        <taxon>Micrococcales</taxon>
        <taxon>Micrococcaceae</taxon>
        <taxon>Glutamicibacter</taxon>
    </lineage>
</organism>
<dbReference type="EMBL" id="BJNE01000002">
    <property type="protein sequence ID" value="GEC11689.1"/>
    <property type="molecule type" value="Genomic_DNA"/>
</dbReference>
<feature type="transmembrane region" description="Helical" evidence="2">
    <location>
        <begin position="204"/>
        <end position="221"/>
    </location>
</feature>
<comment type="caution">
    <text evidence="3">The sequence shown here is derived from an EMBL/GenBank/DDBJ whole genome shotgun (WGS) entry which is preliminary data.</text>
</comment>
<evidence type="ECO:0000256" key="1">
    <source>
        <dbReference type="SAM" id="MobiDB-lite"/>
    </source>
</evidence>
<keyword evidence="2" id="KW-0472">Membrane</keyword>
<gene>
    <name evidence="3" type="ORF">ANI01nite_08920</name>
</gene>
<dbReference type="CDD" id="cd06462">
    <property type="entry name" value="Peptidase_S24_S26"/>
    <property type="match status" value="1"/>
</dbReference>
<reference evidence="3 4" key="1">
    <citation type="submission" date="2019-06" db="EMBL/GenBank/DDBJ databases">
        <title>Whole genome shotgun sequence of Glutamicibacter nicotianae NBRC 14234.</title>
        <authorList>
            <person name="Hosoyama A."/>
            <person name="Uohara A."/>
            <person name="Ohji S."/>
            <person name="Ichikawa N."/>
        </authorList>
    </citation>
    <scope>NUCLEOTIDE SEQUENCE [LARGE SCALE GENOMIC DNA]</scope>
    <source>
        <strain evidence="3 4">NBRC 14234</strain>
    </source>
</reference>
<dbReference type="Proteomes" id="UP000316242">
    <property type="component" value="Unassembled WGS sequence"/>
</dbReference>
<proteinExistence type="predicted"/>
<protein>
    <recommendedName>
        <fullName evidence="5">Peptidase S26 domain-containing protein</fullName>
    </recommendedName>
</protein>
<feature type="region of interest" description="Disordered" evidence="1">
    <location>
        <begin position="166"/>
        <end position="198"/>
    </location>
</feature>
<keyword evidence="4" id="KW-1185">Reference proteome</keyword>
<evidence type="ECO:0008006" key="5">
    <source>
        <dbReference type="Google" id="ProtNLM"/>
    </source>
</evidence>
<evidence type="ECO:0000313" key="4">
    <source>
        <dbReference type="Proteomes" id="UP000316242"/>
    </source>
</evidence>
<dbReference type="RefSeq" id="WP_141356320.1">
    <property type="nucleotide sequence ID" value="NZ_BAAAWM010000001.1"/>
</dbReference>